<dbReference type="RefSeq" id="WP_189993306.1">
    <property type="nucleotide sequence ID" value="NZ_BMZS01000010.1"/>
</dbReference>
<proteinExistence type="predicted"/>
<dbReference type="AlphaFoldDB" id="A0A918XV53"/>
<keyword evidence="1" id="KW-0472">Membrane</keyword>
<name>A0A918XV53_9PROT</name>
<evidence type="ECO:0000313" key="2">
    <source>
        <dbReference type="EMBL" id="GHD58722.1"/>
    </source>
</evidence>
<feature type="transmembrane region" description="Helical" evidence="1">
    <location>
        <begin position="41"/>
        <end position="64"/>
    </location>
</feature>
<reference evidence="2" key="2">
    <citation type="submission" date="2020-09" db="EMBL/GenBank/DDBJ databases">
        <authorList>
            <person name="Sun Q."/>
            <person name="Kim S."/>
        </authorList>
    </citation>
    <scope>NUCLEOTIDE SEQUENCE</scope>
    <source>
        <strain evidence="2">KCTC 42651</strain>
    </source>
</reference>
<dbReference type="Proteomes" id="UP000630353">
    <property type="component" value="Unassembled WGS sequence"/>
</dbReference>
<reference evidence="2" key="1">
    <citation type="journal article" date="2014" name="Int. J. Syst. Evol. Microbiol.">
        <title>Complete genome sequence of Corynebacterium casei LMG S-19264T (=DSM 44701T), isolated from a smear-ripened cheese.</title>
        <authorList>
            <consortium name="US DOE Joint Genome Institute (JGI-PGF)"/>
            <person name="Walter F."/>
            <person name="Albersmeier A."/>
            <person name="Kalinowski J."/>
            <person name="Ruckert C."/>
        </authorList>
    </citation>
    <scope>NUCLEOTIDE SEQUENCE</scope>
    <source>
        <strain evidence="2">KCTC 42651</strain>
    </source>
</reference>
<gene>
    <name evidence="2" type="ORF">GCM10017083_42110</name>
</gene>
<feature type="transmembrane region" description="Helical" evidence="1">
    <location>
        <begin position="6"/>
        <end position="29"/>
    </location>
</feature>
<keyword evidence="3" id="KW-1185">Reference proteome</keyword>
<accession>A0A918XV53</accession>
<protein>
    <submittedName>
        <fullName evidence="2">Uncharacterized protein</fullName>
    </submittedName>
</protein>
<evidence type="ECO:0000256" key="1">
    <source>
        <dbReference type="SAM" id="Phobius"/>
    </source>
</evidence>
<keyword evidence="1" id="KW-1133">Transmembrane helix</keyword>
<comment type="caution">
    <text evidence="2">The sequence shown here is derived from an EMBL/GenBank/DDBJ whole genome shotgun (WGS) entry which is preliminary data.</text>
</comment>
<sequence>MAIAEALLTLAGVYLWIGVAVAVAFLCWGVDRIDRSARGAYLFRILVAPGVVGLWPLVAARWAVRERRGCCGEAADAG</sequence>
<evidence type="ECO:0000313" key="3">
    <source>
        <dbReference type="Proteomes" id="UP000630353"/>
    </source>
</evidence>
<keyword evidence="1" id="KW-0812">Transmembrane</keyword>
<organism evidence="2 3">
    <name type="scientific">Thalassobaculum fulvum</name>
    <dbReference type="NCBI Taxonomy" id="1633335"/>
    <lineage>
        <taxon>Bacteria</taxon>
        <taxon>Pseudomonadati</taxon>
        <taxon>Pseudomonadota</taxon>
        <taxon>Alphaproteobacteria</taxon>
        <taxon>Rhodospirillales</taxon>
        <taxon>Thalassobaculaceae</taxon>
        <taxon>Thalassobaculum</taxon>
    </lineage>
</organism>
<dbReference type="EMBL" id="BMZS01000010">
    <property type="protein sequence ID" value="GHD58722.1"/>
    <property type="molecule type" value="Genomic_DNA"/>
</dbReference>